<gene>
    <name evidence="2" type="ORF">OFY17_12035</name>
</gene>
<protein>
    <recommendedName>
        <fullName evidence="4">ATP-dependent Clp protease proteolytic subunit</fullName>
    </recommendedName>
</protein>
<organism evidence="2 3">
    <name type="scientific">Marinomonas sargassi</name>
    <dbReference type="NCBI Taxonomy" id="2984494"/>
    <lineage>
        <taxon>Bacteria</taxon>
        <taxon>Pseudomonadati</taxon>
        <taxon>Pseudomonadota</taxon>
        <taxon>Gammaproteobacteria</taxon>
        <taxon>Oceanospirillales</taxon>
        <taxon>Oceanospirillaceae</taxon>
        <taxon>Marinomonas</taxon>
    </lineage>
</organism>
<keyword evidence="1" id="KW-0732">Signal</keyword>
<dbReference type="RefSeq" id="WP_263530979.1">
    <property type="nucleotide sequence ID" value="NZ_JAOVZB010000005.1"/>
</dbReference>
<evidence type="ECO:0008006" key="4">
    <source>
        <dbReference type="Google" id="ProtNLM"/>
    </source>
</evidence>
<dbReference type="EMBL" id="JAOVZB010000005">
    <property type="protein sequence ID" value="MCV2403602.1"/>
    <property type="molecule type" value="Genomic_DNA"/>
</dbReference>
<feature type="chain" id="PRO_5047411593" description="ATP-dependent Clp protease proteolytic subunit" evidence="1">
    <location>
        <begin position="18"/>
        <end position="256"/>
    </location>
</feature>
<evidence type="ECO:0000313" key="2">
    <source>
        <dbReference type="EMBL" id="MCV2403602.1"/>
    </source>
</evidence>
<reference evidence="2 3" key="1">
    <citation type="submission" date="2022-10" db="EMBL/GenBank/DDBJ databases">
        <title>Marinomonas transparenta sp. nov. and Marinomonas sargassi sp. nov., isolated from marine alga (Sargassum natans (L.) Gaillon).</title>
        <authorList>
            <person name="Wang Y."/>
        </authorList>
    </citation>
    <scope>NUCLEOTIDE SEQUENCE [LARGE SCALE GENOMIC DNA]</scope>
    <source>
        <strain evidence="2 3">C2222</strain>
    </source>
</reference>
<dbReference type="Gene3D" id="3.90.226.10">
    <property type="entry name" value="2-enoyl-CoA Hydratase, Chain A, domain 1"/>
    <property type="match status" value="1"/>
</dbReference>
<comment type="caution">
    <text evidence="2">The sequence shown here is derived from an EMBL/GenBank/DDBJ whole genome shotgun (WGS) entry which is preliminary data.</text>
</comment>
<dbReference type="InterPro" id="IPR029045">
    <property type="entry name" value="ClpP/crotonase-like_dom_sf"/>
</dbReference>
<sequence>MFYLYVFIILFSGSVFANDSEKKSVNSQLFINGKIDKVQLKKINDAYQQAEIKPTRIVINSLGGDSYSSLLLAKWIHDHQIEVEVDQYCVGPCADYVFLAGSKKILNSKSRLFWTGRYLGSFLKDKDTYLDIMYKYAKEKNVTAENELGVFIDQALFERKLLLSKDRLFFEAIDLDPSFMDKEVLTGLRLRHADSGLIVEEPILGFYYDENEMKKLGIKGVELKDGEWHQNEKLKSGRIQSVLFSEIKALKSGYEK</sequence>
<evidence type="ECO:0000256" key="1">
    <source>
        <dbReference type="SAM" id="SignalP"/>
    </source>
</evidence>
<proteinExistence type="predicted"/>
<dbReference type="Proteomes" id="UP001209713">
    <property type="component" value="Unassembled WGS sequence"/>
</dbReference>
<keyword evidence="3" id="KW-1185">Reference proteome</keyword>
<dbReference type="SUPFAM" id="SSF52096">
    <property type="entry name" value="ClpP/crotonase"/>
    <property type="match status" value="1"/>
</dbReference>
<evidence type="ECO:0000313" key="3">
    <source>
        <dbReference type="Proteomes" id="UP001209713"/>
    </source>
</evidence>
<name>A0ABT2YUN9_9GAMM</name>
<feature type="signal peptide" evidence="1">
    <location>
        <begin position="1"/>
        <end position="17"/>
    </location>
</feature>
<accession>A0ABT2YUN9</accession>